<dbReference type="EMBL" id="CP046621">
    <property type="protein sequence ID" value="QGW80055.1"/>
    <property type="molecule type" value="Genomic_DNA"/>
</dbReference>
<dbReference type="GO" id="GO:0006351">
    <property type="term" value="P:DNA-templated transcription"/>
    <property type="evidence" value="ECO:0007669"/>
    <property type="project" value="TreeGrafter"/>
</dbReference>
<sequence>MRLTEHLKGIEVFVAAADSGSFTAAATQLHLTTSAVSKGIARLEARLGTRLFERTTRSLNLTDAGDAFYLTCTRILAELEEAQTVLAAERNEPAGRLRVDVPVTFGRQHVMPLLLNFTENNPRLRLHTSFTDRFVDVIEEGIDLAVRIGSIDQLPDLLAHLPIGQERLILCAAPQYLRQHAPIINSRDLDQHEYVMYGRADGSISPWHFAGPDRQIERRAMNGRIVLGSGEAQVQAVKGGYGIAQLATWMIRDELQRGELVEILPELSTAGLPVSLVWPRSRQLLPKVDALSKFLACHLPSTLSSGRQQDRQ</sequence>
<evidence type="ECO:0000259" key="5">
    <source>
        <dbReference type="PROSITE" id="PS50931"/>
    </source>
</evidence>
<dbReference type="FunFam" id="1.10.10.10:FF:000001">
    <property type="entry name" value="LysR family transcriptional regulator"/>
    <property type="match status" value="1"/>
</dbReference>
<keyword evidence="3" id="KW-0238">DNA-binding</keyword>
<dbReference type="GO" id="GO:0003700">
    <property type="term" value="F:DNA-binding transcription factor activity"/>
    <property type="evidence" value="ECO:0007669"/>
    <property type="project" value="InterPro"/>
</dbReference>
<dbReference type="InterPro" id="IPR005119">
    <property type="entry name" value="LysR_subst-bd"/>
</dbReference>
<dbReference type="PANTHER" id="PTHR30537:SF5">
    <property type="entry name" value="HTH-TYPE TRANSCRIPTIONAL ACTIVATOR TTDR-RELATED"/>
    <property type="match status" value="1"/>
</dbReference>
<evidence type="ECO:0000313" key="7">
    <source>
        <dbReference type="Proteomes" id="UP000426235"/>
    </source>
</evidence>
<evidence type="ECO:0000256" key="3">
    <source>
        <dbReference type="ARBA" id="ARBA00023125"/>
    </source>
</evidence>
<dbReference type="AlphaFoldDB" id="A0A6I6HFM1"/>
<name>A0A6I6HFM1_9PSED</name>
<evidence type="ECO:0000256" key="4">
    <source>
        <dbReference type="ARBA" id="ARBA00023163"/>
    </source>
</evidence>
<dbReference type="InterPro" id="IPR000847">
    <property type="entry name" value="LysR_HTH_N"/>
</dbReference>
<evidence type="ECO:0000256" key="2">
    <source>
        <dbReference type="ARBA" id="ARBA00023015"/>
    </source>
</evidence>
<comment type="similarity">
    <text evidence="1">Belongs to the LysR transcriptional regulatory family.</text>
</comment>
<feature type="domain" description="HTH lysR-type" evidence="5">
    <location>
        <begin position="7"/>
        <end position="62"/>
    </location>
</feature>
<keyword evidence="4" id="KW-0804">Transcription</keyword>
<dbReference type="InterPro" id="IPR058163">
    <property type="entry name" value="LysR-type_TF_proteobact-type"/>
</dbReference>
<dbReference type="SUPFAM" id="SSF53850">
    <property type="entry name" value="Periplasmic binding protein-like II"/>
    <property type="match status" value="1"/>
</dbReference>
<dbReference type="Pfam" id="PF03466">
    <property type="entry name" value="LysR_substrate"/>
    <property type="match status" value="1"/>
</dbReference>
<dbReference type="PANTHER" id="PTHR30537">
    <property type="entry name" value="HTH-TYPE TRANSCRIPTIONAL REGULATOR"/>
    <property type="match status" value="1"/>
</dbReference>
<dbReference type="InterPro" id="IPR036390">
    <property type="entry name" value="WH_DNA-bd_sf"/>
</dbReference>
<accession>A0A6I6HFM1</accession>
<dbReference type="Gene3D" id="1.10.10.10">
    <property type="entry name" value="Winged helix-like DNA-binding domain superfamily/Winged helix DNA-binding domain"/>
    <property type="match status" value="1"/>
</dbReference>
<evidence type="ECO:0000256" key="1">
    <source>
        <dbReference type="ARBA" id="ARBA00009437"/>
    </source>
</evidence>
<dbReference type="Gene3D" id="3.40.190.290">
    <property type="match status" value="1"/>
</dbReference>
<proteinExistence type="inferred from homology"/>
<dbReference type="Proteomes" id="UP000426235">
    <property type="component" value="Chromosome"/>
</dbReference>
<gene>
    <name evidence="6" type="ORF">GPJ81_22580</name>
</gene>
<dbReference type="GO" id="GO:0043565">
    <property type="term" value="F:sequence-specific DNA binding"/>
    <property type="evidence" value="ECO:0007669"/>
    <property type="project" value="TreeGrafter"/>
</dbReference>
<dbReference type="RefSeq" id="WP_157194809.1">
    <property type="nucleotide sequence ID" value="NZ_CP046621.1"/>
</dbReference>
<dbReference type="SUPFAM" id="SSF46785">
    <property type="entry name" value="Winged helix' DNA-binding domain"/>
    <property type="match status" value="1"/>
</dbReference>
<keyword evidence="7" id="KW-1185">Reference proteome</keyword>
<protein>
    <submittedName>
        <fullName evidence="6">LysR family transcriptional regulator</fullName>
    </submittedName>
</protein>
<dbReference type="InterPro" id="IPR036388">
    <property type="entry name" value="WH-like_DNA-bd_sf"/>
</dbReference>
<dbReference type="Pfam" id="PF00126">
    <property type="entry name" value="HTH_1"/>
    <property type="match status" value="1"/>
</dbReference>
<reference evidence="6" key="1">
    <citation type="submission" date="2019-12" db="EMBL/GenBank/DDBJ databases">
        <title>Hybrid Genome Assemblies of two High G+C Isolates from Undergraduate Microbiology Courses.</title>
        <authorList>
            <person name="Ne Ville C.J."/>
            <person name="Enright D."/>
            <person name="Hernandez I."/>
            <person name="Dodsworth J."/>
            <person name="Orwin P.M."/>
        </authorList>
    </citation>
    <scope>NUCLEOTIDE SEQUENCE [LARGE SCALE GENOMIC DNA]</scope>
    <source>
        <strain evidence="6">Neo</strain>
    </source>
</reference>
<dbReference type="CDD" id="cd08475">
    <property type="entry name" value="PBP2_CrgA_like_6"/>
    <property type="match status" value="1"/>
</dbReference>
<keyword evidence="2" id="KW-0805">Transcription regulation</keyword>
<evidence type="ECO:0000313" key="6">
    <source>
        <dbReference type="EMBL" id="QGW80055.1"/>
    </source>
</evidence>
<dbReference type="PRINTS" id="PR00039">
    <property type="entry name" value="HTHLYSR"/>
</dbReference>
<organism evidence="6 7">
    <name type="scientific">Pseudomonas alkylphenolica</name>
    <dbReference type="NCBI Taxonomy" id="237609"/>
    <lineage>
        <taxon>Bacteria</taxon>
        <taxon>Pseudomonadati</taxon>
        <taxon>Pseudomonadota</taxon>
        <taxon>Gammaproteobacteria</taxon>
        <taxon>Pseudomonadales</taxon>
        <taxon>Pseudomonadaceae</taxon>
        <taxon>Pseudomonas</taxon>
    </lineage>
</organism>
<dbReference type="PROSITE" id="PS50931">
    <property type="entry name" value="HTH_LYSR"/>
    <property type="match status" value="1"/>
</dbReference>